<keyword evidence="2" id="KW-1185">Reference proteome</keyword>
<name>A0ABT7LP61_9BURK</name>
<evidence type="ECO:0000313" key="1">
    <source>
        <dbReference type="EMBL" id="MDL5034666.1"/>
    </source>
</evidence>
<proteinExistence type="predicted"/>
<dbReference type="EMBL" id="JASVDS010000011">
    <property type="protein sequence ID" value="MDL5034666.1"/>
    <property type="molecule type" value="Genomic_DNA"/>
</dbReference>
<organism evidence="1 2">
    <name type="scientific">Roseateles subflavus</name>
    <dbReference type="NCBI Taxonomy" id="3053353"/>
    <lineage>
        <taxon>Bacteria</taxon>
        <taxon>Pseudomonadati</taxon>
        <taxon>Pseudomonadota</taxon>
        <taxon>Betaproteobacteria</taxon>
        <taxon>Burkholderiales</taxon>
        <taxon>Sphaerotilaceae</taxon>
        <taxon>Roseateles</taxon>
    </lineage>
</organism>
<gene>
    <name evidence="1" type="ORF">QRD43_22375</name>
</gene>
<reference evidence="1 2" key="1">
    <citation type="submission" date="2023-06" db="EMBL/GenBank/DDBJ databases">
        <title>Pelomonas sp. APW6 16S ribosomal RNA gene genome sequencing and assembly.</title>
        <authorList>
            <person name="Woo H."/>
        </authorList>
    </citation>
    <scope>NUCLEOTIDE SEQUENCE [LARGE SCALE GENOMIC DNA]</scope>
    <source>
        <strain evidence="1 2">APW6</strain>
    </source>
</reference>
<dbReference type="RefSeq" id="WP_285984741.1">
    <property type="nucleotide sequence ID" value="NZ_JASVDS010000011.1"/>
</dbReference>
<protein>
    <submittedName>
        <fullName evidence="1">Uncharacterized protein</fullName>
    </submittedName>
</protein>
<evidence type="ECO:0000313" key="2">
    <source>
        <dbReference type="Proteomes" id="UP001238603"/>
    </source>
</evidence>
<comment type="caution">
    <text evidence="1">The sequence shown here is derived from an EMBL/GenBank/DDBJ whole genome shotgun (WGS) entry which is preliminary data.</text>
</comment>
<accession>A0ABT7LP61</accession>
<sequence>MTWALVATSLCGGALAEPLSWSGELGASVWSSNRQLDQQSGVGIGRARLELEAKVPGGAHLRIEGWAMNGAARQEGSAWGLKEAYAQWRQLPCQPSVGKRFVSWGKTDVFTPTDLLSPHDLTRLVARETDQRDGVVGLHGSCVAGPGRLAWHLLDRFKSSHVPLPNVPGVTIQRERPSVSATQALRYEVSGEGLDWSVSAIRGHDVLPTISLRNAGPAGMVLGLRPSAMRMLGVDAATSVGAWVFRGELAVVDYPDRSTAPGAMLTAERRPYAMGVLGAELGLGDREAVTFQIYGRRMRAGQGAVSPASQMLQSFQELLSNELDRHQHGFSVRYATPFAESRADADLLLVWSRPRNDWFLRSRLNYAYTDAMRITIGVDLLRGPPDSFLGNLRRNTLAFAELSTAW</sequence>
<dbReference type="Proteomes" id="UP001238603">
    <property type="component" value="Unassembled WGS sequence"/>
</dbReference>